<evidence type="ECO:0000256" key="1">
    <source>
        <dbReference type="ARBA" id="ARBA00023002"/>
    </source>
</evidence>
<comment type="caution">
    <text evidence="3">The sequence shown here is derived from an EMBL/GenBank/DDBJ whole genome shotgun (WGS) entry which is preliminary data.</text>
</comment>
<feature type="domain" description="NADP-dependent oxidoreductase" evidence="2">
    <location>
        <begin position="15"/>
        <end position="336"/>
    </location>
</feature>
<proteinExistence type="predicted"/>
<dbReference type="InterPro" id="IPR020471">
    <property type="entry name" value="AKR"/>
</dbReference>
<organism evidence="3 4">
    <name type="scientific">Mordavella massiliensis</name>
    <dbReference type="NCBI Taxonomy" id="1871024"/>
    <lineage>
        <taxon>Bacteria</taxon>
        <taxon>Bacillati</taxon>
        <taxon>Bacillota</taxon>
        <taxon>Clostridia</taxon>
        <taxon>Eubacteriales</taxon>
        <taxon>Clostridiaceae</taxon>
        <taxon>Mordavella</taxon>
    </lineage>
</organism>
<protein>
    <submittedName>
        <fullName evidence="3">Aldo/keto reductase</fullName>
    </submittedName>
</protein>
<dbReference type="InterPro" id="IPR036812">
    <property type="entry name" value="NAD(P)_OxRdtase_dom_sf"/>
</dbReference>
<reference evidence="3" key="2">
    <citation type="journal article" date="2021" name="Sci. Rep.">
        <title>The distribution of antibiotic resistance genes in chicken gut microbiota commensals.</title>
        <authorList>
            <person name="Juricova H."/>
            <person name="Matiasovicova J."/>
            <person name="Kubasova T."/>
            <person name="Cejkova D."/>
            <person name="Rychlik I."/>
        </authorList>
    </citation>
    <scope>NUCLEOTIDE SEQUENCE</scope>
    <source>
        <strain evidence="3">An582</strain>
    </source>
</reference>
<dbReference type="Gene3D" id="3.20.20.100">
    <property type="entry name" value="NADP-dependent oxidoreductase domain"/>
    <property type="match status" value="1"/>
</dbReference>
<reference evidence="3" key="1">
    <citation type="submission" date="2020-08" db="EMBL/GenBank/DDBJ databases">
        <authorList>
            <person name="Cejkova D."/>
            <person name="Kubasova T."/>
            <person name="Jahodarova E."/>
            <person name="Rychlik I."/>
        </authorList>
    </citation>
    <scope>NUCLEOTIDE SEQUENCE</scope>
    <source>
        <strain evidence="3">An582</strain>
    </source>
</reference>
<keyword evidence="1" id="KW-0560">Oxidoreductase</keyword>
<evidence type="ECO:0000313" key="4">
    <source>
        <dbReference type="Proteomes" id="UP000705508"/>
    </source>
</evidence>
<dbReference type="PRINTS" id="PR00069">
    <property type="entry name" value="ALDKETRDTASE"/>
</dbReference>
<name>A0A938XD95_9CLOT</name>
<dbReference type="PANTHER" id="PTHR43364">
    <property type="entry name" value="NADH-SPECIFIC METHYLGLYOXAL REDUCTASE-RELATED"/>
    <property type="match status" value="1"/>
</dbReference>
<dbReference type="GO" id="GO:0016491">
    <property type="term" value="F:oxidoreductase activity"/>
    <property type="evidence" value="ECO:0007669"/>
    <property type="project" value="UniProtKB-KW"/>
</dbReference>
<sequence length="341" mass="38232">MKKQTLAGTDLEVGRICLGTGGFGEKTDDKQARLLLDCFVDGGGCFIDTANVYCRWVPGRGNSSEQYIGRWLRDRKASGKVVVATKGGHYDLSRPQISRVTEADVRKDLEDSLRTLGLERIDLYWLHRDNPDLPVSEIIGFMEELKQEGKIRFYGASNFPRERMDEAVRYARENGIQGFSAVSNQWSIASVNPGKNLNQDRTLVITDAAYQRWHEKTGIPLIPFSSGAQGFFSRLERAGVQAKGGAVVREGELSLIPQSVRDAYLNRRNLAIYERFLEIKKETGISMHSLTLLSLLGRSFQVIPVAAASRPDQVEEILEAGETDIMQDLAKEIQRFEEEEA</sequence>
<dbReference type="EMBL" id="JACJKS010000009">
    <property type="protein sequence ID" value="MBM6948589.1"/>
    <property type="molecule type" value="Genomic_DNA"/>
</dbReference>
<accession>A0A938XD95</accession>
<dbReference type="InterPro" id="IPR023210">
    <property type="entry name" value="NADP_OxRdtase_dom"/>
</dbReference>
<dbReference type="GO" id="GO:0005829">
    <property type="term" value="C:cytosol"/>
    <property type="evidence" value="ECO:0007669"/>
    <property type="project" value="TreeGrafter"/>
</dbReference>
<evidence type="ECO:0000313" key="3">
    <source>
        <dbReference type="EMBL" id="MBM6948589.1"/>
    </source>
</evidence>
<dbReference type="InterPro" id="IPR050523">
    <property type="entry name" value="AKR_Detox_Biosynth"/>
</dbReference>
<dbReference type="RefSeq" id="WP_204906605.1">
    <property type="nucleotide sequence ID" value="NZ_JACJKS010000009.1"/>
</dbReference>
<dbReference type="PANTHER" id="PTHR43364:SF4">
    <property type="entry name" value="NAD(P)-LINKED OXIDOREDUCTASE SUPERFAMILY PROTEIN"/>
    <property type="match status" value="1"/>
</dbReference>
<dbReference type="CDD" id="cd19082">
    <property type="entry name" value="AKR_AKR10A1_2"/>
    <property type="match status" value="1"/>
</dbReference>
<evidence type="ECO:0000259" key="2">
    <source>
        <dbReference type="Pfam" id="PF00248"/>
    </source>
</evidence>
<dbReference type="SUPFAM" id="SSF51430">
    <property type="entry name" value="NAD(P)-linked oxidoreductase"/>
    <property type="match status" value="1"/>
</dbReference>
<dbReference type="Proteomes" id="UP000705508">
    <property type="component" value="Unassembled WGS sequence"/>
</dbReference>
<dbReference type="AlphaFoldDB" id="A0A938XD95"/>
<gene>
    <name evidence="3" type="ORF">H6A20_07950</name>
</gene>
<dbReference type="Pfam" id="PF00248">
    <property type="entry name" value="Aldo_ket_red"/>
    <property type="match status" value="1"/>
</dbReference>